<name>A0A847VDP1_9BACT</name>
<reference evidence="1 2" key="1">
    <citation type="journal article" date="2020" name="Biotechnol. Biofuels">
        <title>New insights from the biogas microbiome by comprehensive genome-resolved metagenomics of nearly 1600 species originating from multiple anaerobic digesters.</title>
        <authorList>
            <person name="Campanaro S."/>
            <person name="Treu L."/>
            <person name="Rodriguez-R L.M."/>
            <person name="Kovalovszki A."/>
            <person name="Ziels R.M."/>
            <person name="Maus I."/>
            <person name="Zhu X."/>
            <person name="Kougias P.G."/>
            <person name="Basile A."/>
            <person name="Luo G."/>
            <person name="Schluter A."/>
            <person name="Konstantinidis K.T."/>
            <person name="Angelidaki I."/>
        </authorList>
    </citation>
    <scope>NUCLEOTIDE SEQUENCE [LARGE SCALE GENOMIC DNA]</scope>
    <source>
        <strain evidence="1">AS19jrsBPTG_9</strain>
    </source>
</reference>
<accession>A0A847VDP1</accession>
<dbReference type="EMBL" id="JAAZIL010000073">
    <property type="protein sequence ID" value="NLZ24663.1"/>
    <property type="molecule type" value="Genomic_DNA"/>
</dbReference>
<evidence type="ECO:0000313" key="2">
    <source>
        <dbReference type="Proteomes" id="UP000564033"/>
    </source>
</evidence>
<comment type="caution">
    <text evidence="1">The sequence shown here is derived from an EMBL/GenBank/DDBJ whole genome shotgun (WGS) entry which is preliminary data.</text>
</comment>
<dbReference type="Proteomes" id="UP000564033">
    <property type="component" value="Unassembled WGS sequence"/>
</dbReference>
<evidence type="ECO:0000313" key="1">
    <source>
        <dbReference type="EMBL" id="NLZ24663.1"/>
    </source>
</evidence>
<organism evidence="1 2">
    <name type="scientific">Candidatus Dojkabacteria bacterium</name>
    <dbReference type="NCBI Taxonomy" id="2099670"/>
    <lineage>
        <taxon>Bacteria</taxon>
        <taxon>Candidatus Dojkabacteria</taxon>
    </lineage>
</organism>
<dbReference type="AlphaFoldDB" id="A0A847VDP1"/>
<gene>
    <name evidence="1" type="ORF">GX888_02905</name>
</gene>
<sequence length="1072" mass="125884">MNREKVEKIYDYARIEDKLGLYHNIWLKEGYKSEFVSVEGEKFSSPFQMIDEGLNSEIDEDRFAADLFESTLLRSPNGYWYGQRLARKDAGRYEEFIYKNSKDDFWSTHAGVMALTAYATAEEKAGRGFVSAKMIKHRIDYYYNEFIPERKPDYYLGELNKVKESIDLYILRHAYAHLPFWKEESNVRDLHRYSKVGGLNALEVISSVHQSYLNVEKYDFKLKNPYVYNPHVDEKNFEEFENVWNLLEIPGVIDNKYEEFREDLIRKLHDPKFYEEIPAMFSKKARKYPFLNIVERLGQQSKEDDTVLGKVSKEFLSNLILDPELYHIANSLRMYEIGEDKRGKLDKEGNKIVEDEVITYRQMLDMTFENPKFFDWQWYRDGGQKTLREIYNNAPYMYLDIVSKYLESYVDNPSLTSKELGSVKKILYSVFTEDIKGKNLNLYNSYSNIKDSIEDSRIEKVRKLIYGEFKEDLVLEENLKFFESSGEWIKFFKDRDKIFSTFSKLYLQDEDLFLHIMESLIKNSSSTKDANYFDNVRIVNLLGKRLAEQVAKGVKTLKDPLMEEREEIERKIIKDAKNVCTPPEIRITLNKKYLDPNLKTDLLKEYLERYSDYVERLDLGGLTLSNFKDGIKISGDEIDERIERSIKALGFKVEKNGKELNLNSFNHDEYLKRLSGVMYTPTLFEWREDDKVNSEANEKLRSLFFVPQSVELVFSDNREGFSEAQRRFFLQNYLPWYIEMRLLTGDIDSLNRVISAWLIDRPDIKVDVNNQKSDIEKRIKNIWPDTLEAFKVSYDYERFRRVEMLRKFLEATNVEEVVEMINNDPTKLAILSSSILSSSLNIAKEKTVYRGIKKTIATLDKQFEGLSSETYIAKERINRVKNGLKRLGYEETEEGLEMFRTLWKNLWYLRGNRGLGQTITITAGGLDITNPNKSMYAKVPIRTSNTRGEIIKTHVKQYDGGADHEFISWKQIDSIDEAEFDYIPVKDFLIKVTTNFATIFKKRKPDVVREFEKAGPADILLKLPGRDEPLCEIFAVPRPHEVWRLIKDFAKLMTSEDGAEDAIELLKVLNSN</sequence>
<protein>
    <submittedName>
        <fullName evidence="1">Uncharacterized protein</fullName>
    </submittedName>
</protein>
<proteinExistence type="predicted"/>